<dbReference type="Proteomes" id="UP000515307">
    <property type="component" value="Chromosome"/>
</dbReference>
<dbReference type="AlphaFoldDB" id="A0A7G7BL12"/>
<proteinExistence type="predicted"/>
<sequence length="46" mass="5214">MPWRATPEDNIRWVFDSDIDNTDVAALAAVPAESMNIPDDERVQLQ</sequence>
<organism evidence="1 2">
    <name type="scientific">Streptomyces finlayi</name>
    <dbReference type="NCBI Taxonomy" id="67296"/>
    <lineage>
        <taxon>Bacteria</taxon>
        <taxon>Bacillati</taxon>
        <taxon>Actinomycetota</taxon>
        <taxon>Actinomycetes</taxon>
        <taxon>Kitasatosporales</taxon>
        <taxon>Streptomycetaceae</taxon>
        <taxon>Streptomyces</taxon>
    </lineage>
</organism>
<gene>
    <name evidence="1" type="ORF">F0344_16595</name>
</gene>
<name>A0A7G7BL12_9ACTN</name>
<evidence type="ECO:0000313" key="2">
    <source>
        <dbReference type="Proteomes" id="UP000515307"/>
    </source>
</evidence>
<protein>
    <submittedName>
        <fullName evidence="1">Uncharacterized protein</fullName>
    </submittedName>
</protein>
<reference evidence="2" key="1">
    <citation type="submission" date="2019-10" db="EMBL/GenBank/DDBJ databases">
        <title>Antimicrobial potential of Antarctic Bacteria.</title>
        <authorList>
            <person name="Benaud N."/>
            <person name="Edwards R.J."/>
            <person name="Ferrari B.C."/>
        </authorList>
    </citation>
    <scope>NUCLEOTIDE SEQUENCE [LARGE SCALE GENOMIC DNA]</scope>
    <source>
        <strain evidence="2">NBSH44</strain>
    </source>
</reference>
<keyword evidence="2" id="KW-1185">Reference proteome</keyword>
<accession>A0A7G7BL12</accession>
<evidence type="ECO:0000313" key="1">
    <source>
        <dbReference type="EMBL" id="QNE76027.1"/>
    </source>
</evidence>
<dbReference type="EMBL" id="CP045702">
    <property type="protein sequence ID" value="QNE76027.1"/>
    <property type="molecule type" value="Genomic_DNA"/>
</dbReference>
<dbReference type="KEGG" id="sfiy:F0344_16595"/>
<dbReference type="RefSeq" id="WP_185299522.1">
    <property type="nucleotide sequence ID" value="NZ_CP045702.1"/>
</dbReference>